<dbReference type="Pfam" id="PF01544">
    <property type="entry name" value="CorA"/>
    <property type="match status" value="1"/>
</dbReference>
<reference evidence="6" key="1">
    <citation type="journal article" date="2020" name="Stud. Mycol.">
        <title>101 Dothideomycetes genomes: a test case for predicting lifestyles and emergence of pathogens.</title>
        <authorList>
            <person name="Haridas S."/>
            <person name="Albert R."/>
            <person name="Binder M."/>
            <person name="Bloem J."/>
            <person name="Labutti K."/>
            <person name="Salamov A."/>
            <person name="Andreopoulos B."/>
            <person name="Baker S."/>
            <person name="Barry K."/>
            <person name="Bills G."/>
            <person name="Bluhm B."/>
            <person name="Cannon C."/>
            <person name="Castanera R."/>
            <person name="Culley D."/>
            <person name="Daum C."/>
            <person name="Ezra D."/>
            <person name="Gonzalez J."/>
            <person name="Henrissat B."/>
            <person name="Kuo A."/>
            <person name="Liang C."/>
            <person name="Lipzen A."/>
            <person name="Lutzoni F."/>
            <person name="Magnuson J."/>
            <person name="Mondo S."/>
            <person name="Nolan M."/>
            <person name="Ohm R."/>
            <person name="Pangilinan J."/>
            <person name="Park H.-J."/>
            <person name="Ramirez L."/>
            <person name="Alfaro M."/>
            <person name="Sun H."/>
            <person name="Tritt A."/>
            <person name="Yoshinaga Y."/>
            <person name="Zwiers L.-H."/>
            <person name="Turgeon B."/>
            <person name="Goodwin S."/>
            <person name="Spatafora J."/>
            <person name="Crous P."/>
            <person name="Grigoriev I."/>
        </authorList>
    </citation>
    <scope>NUCLEOTIDE SEQUENCE</scope>
    <source>
        <strain evidence="6">CBS 110217</strain>
    </source>
</reference>
<evidence type="ECO:0000256" key="4">
    <source>
        <dbReference type="ARBA" id="ARBA00023136"/>
    </source>
</evidence>
<name>A0A9P4HK47_9PLEO</name>
<evidence type="ECO:0000256" key="3">
    <source>
        <dbReference type="ARBA" id="ARBA00022989"/>
    </source>
</evidence>
<feature type="transmembrane region" description="Helical" evidence="5">
    <location>
        <begin position="126"/>
        <end position="146"/>
    </location>
</feature>
<feature type="transmembrane region" description="Helical" evidence="5">
    <location>
        <begin position="92"/>
        <end position="114"/>
    </location>
</feature>
<comment type="caution">
    <text evidence="6">The sequence shown here is derived from an EMBL/GenBank/DDBJ whole genome shotgun (WGS) entry which is preliminary data.</text>
</comment>
<evidence type="ECO:0000256" key="1">
    <source>
        <dbReference type="ARBA" id="ARBA00004141"/>
    </source>
</evidence>
<dbReference type="EMBL" id="ML978155">
    <property type="protein sequence ID" value="KAF2036038.1"/>
    <property type="molecule type" value="Genomic_DNA"/>
</dbReference>
<accession>A0A9P4HK47</accession>
<evidence type="ECO:0000313" key="6">
    <source>
        <dbReference type="EMBL" id="KAF2036038.1"/>
    </source>
</evidence>
<gene>
    <name evidence="6" type="ORF">EK21DRAFT_106145</name>
</gene>
<keyword evidence="7" id="KW-1185">Reference proteome</keyword>
<dbReference type="GO" id="GO:0016020">
    <property type="term" value="C:membrane"/>
    <property type="evidence" value="ECO:0007669"/>
    <property type="project" value="UniProtKB-SubCell"/>
</dbReference>
<evidence type="ECO:0000256" key="5">
    <source>
        <dbReference type="SAM" id="Phobius"/>
    </source>
</evidence>
<dbReference type="SUPFAM" id="SSF144083">
    <property type="entry name" value="Magnesium transport protein CorA, transmembrane region"/>
    <property type="match status" value="1"/>
</dbReference>
<evidence type="ECO:0000256" key="2">
    <source>
        <dbReference type="ARBA" id="ARBA00022692"/>
    </source>
</evidence>
<keyword evidence="4 5" id="KW-0472">Membrane</keyword>
<protein>
    <submittedName>
        <fullName evidence="6">Uncharacterized protein</fullName>
    </submittedName>
</protein>
<sequence length="157" mass="17635">MDDAELYGRFSDVSTELQSSISLLTDVLVALRDDVYSSNPGTKAKLSVLRAELNYCCKDAKSRLERLSSDLERKLKFLNLSRDINQSNNVQALTLLATIFLPLSLSAAVLSMHFRFDELGERLYDFIGIVVLLITIVVIMLFSIALRNIVLELFGRS</sequence>
<dbReference type="Gene3D" id="1.20.58.340">
    <property type="entry name" value="Magnesium transport protein CorA, transmembrane region"/>
    <property type="match status" value="1"/>
</dbReference>
<keyword evidence="3 5" id="KW-1133">Transmembrane helix</keyword>
<comment type="subcellular location">
    <subcellularLocation>
        <location evidence="1">Membrane</location>
        <topology evidence="1">Multi-pass membrane protein</topology>
    </subcellularLocation>
</comment>
<dbReference type="OrthoDB" id="3231000at2759"/>
<dbReference type="AlphaFoldDB" id="A0A9P4HK47"/>
<dbReference type="InterPro" id="IPR002523">
    <property type="entry name" value="MgTranspt_CorA/ZnTranspt_ZntB"/>
</dbReference>
<evidence type="ECO:0000313" key="7">
    <source>
        <dbReference type="Proteomes" id="UP000799777"/>
    </source>
</evidence>
<keyword evidence="2 5" id="KW-0812">Transmembrane</keyword>
<dbReference type="GO" id="GO:0046873">
    <property type="term" value="F:metal ion transmembrane transporter activity"/>
    <property type="evidence" value="ECO:0007669"/>
    <property type="project" value="InterPro"/>
</dbReference>
<dbReference type="Proteomes" id="UP000799777">
    <property type="component" value="Unassembled WGS sequence"/>
</dbReference>
<dbReference type="InterPro" id="IPR045863">
    <property type="entry name" value="CorA_TM1_TM2"/>
</dbReference>
<organism evidence="6 7">
    <name type="scientific">Setomelanomma holmii</name>
    <dbReference type="NCBI Taxonomy" id="210430"/>
    <lineage>
        <taxon>Eukaryota</taxon>
        <taxon>Fungi</taxon>
        <taxon>Dikarya</taxon>
        <taxon>Ascomycota</taxon>
        <taxon>Pezizomycotina</taxon>
        <taxon>Dothideomycetes</taxon>
        <taxon>Pleosporomycetidae</taxon>
        <taxon>Pleosporales</taxon>
        <taxon>Pleosporineae</taxon>
        <taxon>Phaeosphaeriaceae</taxon>
        <taxon>Setomelanomma</taxon>
    </lineage>
</organism>
<proteinExistence type="predicted"/>